<dbReference type="Proteomes" id="UP001595796">
    <property type="component" value="Unassembled WGS sequence"/>
</dbReference>
<comment type="caution">
    <text evidence="1">The sequence shown here is derived from an EMBL/GenBank/DDBJ whole genome shotgun (WGS) entry which is preliminary data.</text>
</comment>
<sequence length="210" mass="23709">MLRRLIKLAVILAIFAAPVATLVVTYRAFAHFARIEARERRMWGGSNAIKHAFAASETYTRLNLIFSDETSRRLALDLGEWNERGEAYIAHEPDIQSESYKDMRNNIYGVAGAFWLKDGYGITDSQTRLRLAGYLAARRELYFYAGDRRVPQLPETVDAEAAIAAIEKDEAALQASSFAYLDQHRDQIEKDLGLVSREAGPHLQPSSFPR</sequence>
<keyword evidence="2" id="KW-1185">Reference proteome</keyword>
<protein>
    <submittedName>
        <fullName evidence="1">Uncharacterized protein</fullName>
    </submittedName>
</protein>
<evidence type="ECO:0000313" key="2">
    <source>
        <dbReference type="Proteomes" id="UP001595796"/>
    </source>
</evidence>
<reference evidence="2" key="1">
    <citation type="journal article" date="2019" name="Int. J. Syst. Evol. Microbiol.">
        <title>The Global Catalogue of Microorganisms (GCM) 10K type strain sequencing project: providing services to taxonomists for standard genome sequencing and annotation.</title>
        <authorList>
            <consortium name="The Broad Institute Genomics Platform"/>
            <consortium name="The Broad Institute Genome Sequencing Center for Infectious Disease"/>
            <person name="Wu L."/>
            <person name="Ma J."/>
        </authorList>
    </citation>
    <scope>NUCLEOTIDE SEQUENCE [LARGE SCALE GENOMIC DNA]</scope>
    <source>
        <strain evidence="2">CGMCC 1.16444</strain>
    </source>
</reference>
<dbReference type="EMBL" id="JBHSJF010000002">
    <property type="protein sequence ID" value="MFC5066846.1"/>
    <property type="molecule type" value="Genomic_DNA"/>
</dbReference>
<organism evidence="1 2">
    <name type="scientific">Flaviflagellibacter deserti</name>
    <dbReference type="NCBI Taxonomy" id="2267266"/>
    <lineage>
        <taxon>Bacteria</taxon>
        <taxon>Pseudomonadati</taxon>
        <taxon>Pseudomonadota</taxon>
        <taxon>Alphaproteobacteria</taxon>
        <taxon>Hyphomicrobiales</taxon>
        <taxon>Flaviflagellibacter</taxon>
    </lineage>
</organism>
<accession>A0ABV9YYD9</accession>
<name>A0ABV9YYD9_9HYPH</name>
<evidence type="ECO:0000313" key="1">
    <source>
        <dbReference type="EMBL" id="MFC5066846.1"/>
    </source>
</evidence>
<proteinExistence type="predicted"/>
<gene>
    <name evidence="1" type="ORF">ACFPFW_02300</name>
</gene>